<dbReference type="STRING" id="131310.A0A0N4ZBE2"/>
<dbReference type="SMART" id="SM00369">
    <property type="entry name" value="LRR_TYP"/>
    <property type="match status" value="4"/>
</dbReference>
<dbReference type="PANTHER" id="PTHR15454">
    <property type="entry name" value="NISCHARIN RELATED"/>
    <property type="match status" value="1"/>
</dbReference>
<dbReference type="Gene3D" id="3.80.10.10">
    <property type="entry name" value="Ribonuclease Inhibitor"/>
    <property type="match status" value="1"/>
</dbReference>
<dbReference type="Proteomes" id="UP000038045">
    <property type="component" value="Unplaced"/>
</dbReference>
<dbReference type="SUPFAM" id="SSF52075">
    <property type="entry name" value="Outer arm dynein light chain 1"/>
    <property type="match status" value="1"/>
</dbReference>
<dbReference type="SUPFAM" id="SSF64268">
    <property type="entry name" value="PX domain"/>
    <property type="match status" value="1"/>
</dbReference>
<evidence type="ECO:0000256" key="1">
    <source>
        <dbReference type="ARBA" id="ARBA00022614"/>
    </source>
</evidence>
<keyword evidence="1" id="KW-0433">Leucine-rich repeat</keyword>
<evidence type="ECO:0000313" key="5">
    <source>
        <dbReference type="WBParaSite" id="PTRK_0000485500.1"/>
    </source>
</evidence>
<dbReference type="PANTHER" id="PTHR15454:SF35">
    <property type="entry name" value="NISCHARIN"/>
    <property type="match status" value="1"/>
</dbReference>
<name>A0A0N4ZBE2_PARTI</name>
<dbReference type="SMART" id="SM00312">
    <property type="entry name" value="PX"/>
    <property type="match status" value="1"/>
</dbReference>
<dbReference type="InterPro" id="IPR036871">
    <property type="entry name" value="PX_dom_sf"/>
</dbReference>
<proteinExistence type="predicted"/>
<dbReference type="InterPro" id="IPR003591">
    <property type="entry name" value="Leu-rich_rpt_typical-subtyp"/>
</dbReference>
<dbReference type="GO" id="GO:0035091">
    <property type="term" value="F:phosphatidylinositol binding"/>
    <property type="evidence" value="ECO:0007669"/>
    <property type="project" value="InterPro"/>
</dbReference>
<dbReference type="InterPro" id="IPR001683">
    <property type="entry name" value="PX_dom"/>
</dbReference>
<reference evidence="5" key="1">
    <citation type="submission" date="2017-02" db="UniProtKB">
        <authorList>
            <consortium name="WormBaseParasite"/>
        </authorList>
    </citation>
    <scope>IDENTIFICATION</scope>
</reference>
<feature type="domain" description="PX" evidence="3">
    <location>
        <begin position="13"/>
        <end position="129"/>
    </location>
</feature>
<sequence length="522" mass="60916">MAMLKVSEISPHIERNRMINITGYKENGIEKFILYQINVCIDDIQWSVEKRYNDFVKFDKARFPNQKKSKLPKKKIIGNKDPIFLSERKKELEQYLRSVMEDELHQCKKENKYNINKITARFLDFHQYEIHSIVEDLCEQLAAKGSKWLEQNEKRPKYFEFTTIEMYAVSERIKLPIPTCNDNDYETDVSHVMDFLTSIRNLKIKGSKNFVDNSNILSNTLPLNLYFIRNLNALWLTDGNVRMLGGLDRVKGTLKRITIYYSMKKVSDLFGQDLGMSPEDNKVWKVLTDADFSFNECTEIDSSIIVLPALVRLTFNHNQIHSIGNSLHYLTHLTELNLSNNCISNIDNWHLKLGNVKKLNLSGNDITSLNGLSKLFSLESLNVSDNLLGNIESIKGVENLPVLEEFKLHGNKIQKIPDYRVKVLHIFGNRFSEVILDDVRCDVGEADTVKIRLALEKVKMKRMEEDEERIKIEEIKELKETVGENEFLEEDHFKREKIIFDHKEISEDETYQDTNEYLPTND</sequence>
<dbReference type="PROSITE" id="PS50195">
    <property type="entry name" value="PX"/>
    <property type="match status" value="1"/>
</dbReference>
<protein>
    <submittedName>
        <fullName evidence="5">PX domain-containing protein</fullName>
    </submittedName>
</protein>
<dbReference type="Pfam" id="PF00787">
    <property type="entry name" value="PX"/>
    <property type="match status" value="1"/>
</dbReference>
<dbReference type="InterPro" id="IPR001611">
    <property type="entry name" value="Leu-rich_rpt"/>
</dbReference>
<dbReference type="Pfam" id="PF12799">
    <property type="entry name" value="LRR_4"/>
    <property type="match status" value="1"/>
</dbReference>
<evidence type="ECO:0000259" key="3">
    <source>
        <dbReference type="PROSITE" id="PS50195"/>
    </source>
</evidence>
<evidence type="ECO:0000256" key="2">
    <source>
        <dbReference type="ARBA" id="ARBA00022737"/>
    </source>
</evidence>
<dbReference type="Gene3D" id="3.30.1520.10">
    <property type="entry name" value="Phox-like domain"/>
    <property type="match status" value="1"/>
</dbReference>
<dbReference type="PROSITE" id="PS51450">
    <property type="entry name" value="LRR"/>
    <property type="match status" value="3"/>
</dbReference>
<dbReference type="InterPro" id="IPR032675">
    <property type="entry name" value="LRR_dom_sf"/>
</dbReference>
<accession>A0A0N4ZBE2</accession>
<dbReference type="WBParaSite" id="PTRK_0000485500.1">
    <property type="protein sequence ID" value="PTRK_0000485500.1"/>
    <property type="gene ID" value="PTRK_0000485500"/>
</dbReference>
<evidence type="ECO:0000313" key="4">
    <source>
        <dbReference type="Proteomes" id="UP000038045"/>
    </source>
</evidence>
<keyword evidence="2" id="KW-0677">Repeat</keyword>
<keyword evidence="4" id="KW-1185">Reference proteome</keyword>
<dbReference type="InterPro" id="IPR025875">
    <property type="entry name" value="Leu-rich_rpt_4"/>
</dbReference>
<organism evidence="4 5">
    <name type="scientific">Parastrongyloides trichosuri</name>
    <name type="common">Possum-specific nematode worm</name>
    <dbReference type="NCBI Taxonomy" id="131310"/>
    <lineage>
        <taxon>Eukaryota</taxon>
        <taxon>Metazoa</taxon>
        <taxon>Ecdysozoa</taxon>
        <taxon>Nematoda</taxon>
        <taxon>Chromadorea</taxon>
        <taxon>Rhabditida</taxon>
        <taxon>Tylenchina</taxon>
        <taxon>Panagrolaimomorpha</taxon>
        <taxon>Strongyloidoidea</taxon>
        <taxon>Strongyloididae</taxon>
        <taxon>Parastrongyloides</taxon>
    </lineage>
</organism>
<dbReference type="GO" id="GO:0005737">
    <property type="term" value="C:cytoplasm"/>
    <property type="evidence" value="ECO:0007669"/>
    <property type="project" value="TreeGrafter"/>
</dbReference>
<dbReference type="AlphaFoldDB" id="A0A0N4ZBE2"/>